<evidence type="ECO:0000256" key="1">
    <source>
        <dbReference type="PIRSR" id="PIRSR015853-1"/>
    </source>
</evidence>
<dbReference type="RefSeq" id="WP_078110560.1">
    <property type="nucleotide sequence ID" value="NZ_CP065424.1"/>
</dbReference>
<evidence type="ECO:0000313" key="4">
    <source>
        <dbReference type="Proteomes" id="UP000189761"/>
    </source>
</evidence>
<protein>
    <submittedName>
        <fullName evidence="3">Amino acid amidase</fullName>
    </submittedName>
</protein>
<dbReference type="AlphaFoldDB" id="A0A8E2ICW6"/>
<keyword evidence="4" id="KW-1185">Reference proteome</keyword>
<dbReference type="Proteomes" id="UP000189761">
    <property type="component" value="Unassembled WGS sequence"/>
</dbReference>
<dbReference type="SUPFAM" id="SSF63992">
    <property type="entry name" value="Dipeptide transport protein"/>
    <property type="match status" value="1"/>
</dbReference>
<name>A0A8E2ICW6_9BACI</name>
<dbReference type="InterPro" id="IPR007035">
    <property type="entry name" value="Peptidase_M55"/>
</dbReference>
<dbReference type="Gene3D" id="3.30.1360.130">
    <property type="entry name" value="Dipeptide transport protein"/>
    <property type="match status" value="1"/>
</dbReference>
<dbReference type="Gene3D" id="3.40.50.10780">
    <property type="entry name" value="Dipeptide transport protein"/>
    <property type="match status" value="1"/>
</dbReference>
<feature type="binding site" evidence="2">
    <location>
        <position position="8"/>
    </location>
    <ligand>
        <name>Zn(2+)</name>
        <dbReference type="ChEBI" id="CHEBI:29105"/>
        <label>1</label>
    </ligand>
</feature>
<keyword evidence="2" id="KW-0862">Zinc</keyword>
<dbReference type="InterPro" id="IPR027476">
    <property type="entry name" value="DppA_N"/>
</dbReference>
<reference evidence="3 4" key="1">
    <citation type="submission" date="2017-01" db="EMBL/GenBank/DDBJ databases">
        <title>Draft genome sequence of Bacillus oleronius.</title>
        <authorList>
            <person name="Allam M."/>
        </authorList>
    </citation>
    <scope>NUCLEOTIDE SEQUENCE [LARGE SCALE GENOMIC DNA]</scope>
    <source>
        <strain evidence="3 4">DSM 9356</strain>
    </source>
</reference>
<sequence>MKLFISADIEGVAGIANWEETDTSSPFSRYFLEQMTKEINAACEAAIEAGYTDILIKDAHNTARNLDPSKLPVQVKIMRGWAKNPYLMMAGLDETFDGVMFIGYHSAGGTNGNPLAHTMNTKNEYVKINGQIASEFLINAYTSGLFNVPVLLISGDKQLCEEAKKLNPHIKTVEISEGIGNASISIHPELAIKEINHQAKVVLEDDLSKYSIELPEHFKVEIAFTEHFQAYQGSFYPGAKQTGPKTVEYNSYNYLDVLKFLFFVL</sequence>
<evidence type="ECO:0000313" key="3">
    <source>
        <dbReference type="EMBL" id="OOP67621.1"/>
    </source>
</evidence>
<organism evidence="3 4">
    <name type="scientific">Heyndrickxia oleronia</name>
    <dbReference type="NCBI Taxonomy" id="38875"/>
    <lineage>
        <taxon>Bacteria</taxon>
        <taxon>Bacillati</taxon>
        <taxon>Bacillota</taxon>
        <taxon>Bacilli</taxon>
        <taxon>Bacillales</taxon>
        <taxon>Bacillaceae</taxon>
        <taxon>Heyndrickxia</taxon>
    </lineage>
</organism>
<dbReference type="EMBL" id="MTLA01000178">
    <property type="protein sequence ID" value="OOP67621.1"/>
    <property type="molecule type" value="Genomic_DNA"/>
</dbReference>
<feature type="binding site" evidence="2">
    <location>
        <position position="135"/>
    </location>
    <ligand>
        <name>Zn(2+)</name>
        <dbReference type="ChEBI" id="CHEBI:29105"/>
        <label>2</label>
    </ligand>
</feature>
<dbReference type="InterPro" id="IPR036177">
    <property type="entry name" value="Peptidase_M55_sf"/>
</dbReference>
<keyword evidence="2" id="KW-0479">Metal-binding</keyword>
<comment type="caution">
    <text evidence="3">The sequence shown here is derived from an EMBL/GenBank/DDBJ whole genome shotgun (WGS) entry which is preliminary data.</text>
</comment>
<dbReference type="GO" id="GO:0046872">
    <property type="term" value="F:metal ion binding"/>
    <property type="evidence" value="ECO:0007669"/>
    <property type="project" value="UniProtKB-KW"/>
</dbReference>
<evidence type="ECO:0000256" key="2">
    <source>
        <dbReference type="PIRSR" id="PIRSR015853-2"/>
    </source>
</evidence>
<dbReference type="PIRSF" id="PIRSF015853">
    <property type="entry name" value="Pep_DppA"/>
    <property type="match status" value="1"/>
</dbReference>
<dbReference type="CDD" id="cd08770">
    <property type="entry name" value="DAP_dppA_3"/>
    <property type="match status" value="1"/>
</dbReference>
<accession>A0A8E2ICW6</accession>
<feature type="binding site" evidence="2">
    <location>
        <position position="8"/>
    </location>
    <ligand>
        <name>Zn(2+)</name>
        <dbReference type="ChEBI" id="CHEBI:29105"/>
        <label>2</label>
    </ligand>
</feature>
<feature type="binding site" evidence="2">
    <location>
        <position position="60"/>
    </location>
    <ligand>
        <name>Zn(2+)</name>
        <dbReference type="ChEBI" id="CHEBI:29105"/>
        <label>2</label>
    </ligand>
</feature>
<proteinExistence type="predicted"/>
<feature type="binding site" evidence="2">
    <location>
        <position position="10"/>
    </location>
    <ligand>
        <name>Zn(2+)</name>
        <dbReference type="ChEBI" id="CHEBI:29105"/>
        <label>1</label>
    </ligand>
</feature>
<feature type="active site" description="Nucleophile" evidence="1">
    <location>
        <position position="117"/>
    </location>
</feature>
<gene>
    <name evidence="3" type="ORF">BWZ43_14800</name>
</gene>
<feature type="binding site" evidence="2">
    <location>
        <position position="105"/>
    </location>
    <ligand>
        <name>Zn(2+)</name>
        <dbReference type="ChEBI" id="CHEBI:29105"/>
        <label>2</label>
    </ligand>
</feature>
<dbReference type="Pfam" id="PF04951">
    <property type="entry name" value="Peptidase_M55"/>
    <property type="match status" value="1"/>
</dbReference>